<sequence>MAAKTEDLTELSNIISTNVKNYLSHVPTPPTLRPTPPVPVTDEVAAEAREQLLLACRRVISLVGGPIETVMGMSAAFHQTTAMKLAYDMKLAHNVPLDGSPIALGELAAKTGASEETIVRVMRALTLQDVFVETAPGYFAHTSGSAVIGIPGIEALIGHWTDESFASAPHISDALRENNFQPPEDSRKLAFNRAFDTNKNFFEYAYTEDKPMGARFSQAMTAAGTARGPYNLVAVYEPLRAAPKGTTLVDIGGGIGHVAIAAAQKFPNLNCVVQDIGMVVSEGRDGLPEELKDRVEFQENDFFKGQPIGGPGVYYYLRHILHDHPDPWVSLSRPISWEKGDSLGGILSHIASVMDSSSRILIDEDIMNEHMGPEGNKMTITLDFQMLVMCNGKERTEAQWAALLKSADERLVIEKVWRAKRNDSGIIEARLA</sequence>
<name>A0A2T7A351_TUBBO</name>
<feature type="domain" description="O-methyltransferase C-terminal" evidence="4">
    <location>
        <begin position="173"/>
        <end position="407"/>
    </location>
</feature>
<dbReference type="GO" id="GO:0032259">
    <property type="term" value="P:methylation"/>
    <property type="evidence" value="ECO:0007669"/>
    <property type="project" value="UniProtKB-KW"/>
</dbReference>
<dbReference type="EMBL" id="NESQ01000033">
    <property type="protein sequence ID" value="PUU82161.1"/>
    <property type="molecule type" value="Genomic_DNA"/>
</dbReference>
<keyword evidence="3" id="KW-0949">S-adenosyl-L-methionine</keyword>
<keyword evidence="1 6" id="KW-0489">Methyltransferase</keyword>
<evidence type="ECO:0000256" key="2">
    <source>
        <dbReference type="ARBA" id="ARBA00022679"/>
    </source>
</evidence>
<dbReference type="InterPro" id="IPR016461">
    <property type="entry name" value="COMT-like"/>
</dbReference>
<evidence type="ECO:0000313" key="6">
    <source>
        <dbReference type="EMBL" id="PUU82161.1"/>
    </source>
</evidence>
<evidence type="ECO:0000256" key="3">
    <source>
        <dbReference type="ARBA" id="ARBA00022691"/>
    </source>
</evidence>
<evidence type="ECO:0000313" key="7">
    <source>
        <dbReference type="Proteomes" id="UP000244722"/>
    </source>
</evidence>
<gene>
    <name evidence="6" type="ORF">B9Z19DRAFT_1105975</name>
</gene>
<dbReference type="Pfam" id="PF08100">
    <property type="entry name" value="Dimerisation"/>
    <property type="match status" value="1"/>
</dbReference>
<accession>A0A2T7A351</accession>
<dbReference type="InterPro" id="IPR001077">
    <property type="entry name" value="COMT_C"/>
</dbReference>
<proteinExistence type="predicted"/>
<dbReference type="Gene3D" id="3.40.50.150">
    <property type="entry name" value="Vaccinia Virus protein VP39"/>
    <property type="match status" value="1"/>
</dbReference>
<dbReference type="InterPro" id="IPR012967">
    <property type="entry name" value="COMT_dimerisation"/>
</dbReference>
<comment type="caution">
    <text evidence="6">The sequence shown here is derived from an EMBL/GenBank/DDBJ whole genome shotgun (WGS) entry which is preliminary data.</text>
</comment>
<keyword evidence="2 6" id="KW-0808">Transferase</keyword>
<reference evidence="6 7" key="1">
    <citation type="submission" date="2017-04" db="EMBL/GenBank/DDBJ databases">
        <title>Draft genome sequence of Tuber borchii Vittad., a whitish edible truffle.</title>
        <authorList>
            <consortium name="DOE Joint Genome Institute"/>
            <person name="Murat C."/>
            <person name="Kuo A."/>
            <person name="Barry K.W."/>
            <person name="Clum A."/>
            <person name="Dockter R.B."/>
            <person name="Fauchery L."/>
            <person name="Iotti M."/>
            <person name="Kohler A."/>
            <person name="Labutti K."/>
            <person name="Lindquist E.A."/>
            <person name="Lipzen A."/>
            <person name="Ohm R.A."/>
            <person name="Wang M."/>
            <person name="Grigoriev I.V."/>
            <person name="Zambonelli A."/>
            <person name="Martin F.M."/>
        </authorList>
    </citation>
    <scope>NUCLEOTIDE SEQUENCE [LARGE SCALE GENOMIC DNA]</scope>
    <source>
        <strain evidence="6 7">Tbo3840</strain>
    </source>
</reference>
<evidence type="ECO:0000259" key="4">
    <source>
        <dbReference type="Pfam" id="PF00891"/>
    </source>
</evidence>
<dbReference type="PANTHER" id="PTHR43712">
    <property type="entry name" value="PUTATIVE (AFU_ORTHOLOGUE AFUA_4G14580)-RELATED"/>
    <property type="match status" value="1"/>
</dbReference>
<dbReference type="AlphaFoldDB" id="A0A2T7A351"/>
<dbReference type="SUPFAM" id="SSF53335">
    <property type="entry name" value="S-adenosyl-L-methionine-dependent methyltransferases"/>
    <property type="match status" value="1"/>
</dbReference>
<dbReference type="Pfam" id="PF00891">
    <property type="entry name" value="Methyltransf_2"/>
    <property type="match status" value="1"/>
</dbReference>
<protein>
    <submittedName>
        <fullName evidence="6">S-adenosyl-L-methionine-dependent methyltransferase</fullName>
    </submittedName>
</protein>
<organism evidence="6 7">
    <name type="scientific">Tuber borchii</name>
    <name type="common">White truffle</name>
    <dbReference type="NCBI Taxonomy" id="42251"/>
    <lineage>
        <taxon>Eukaryota</taxon>
        <taxon>Fungi</taxon>
        <taxon>Dikarya</taxon>
        <taxon>Ascomycota</taxon>
        <taxon>Pezizomycotina</taxon>
        <taxon>Pezizomycetes</taxon>
        <taxon>Pezizales</taxon>
        <taxon>Tuberaceae</taxon>
        <taxon>Tuber</taxon>
    </lineage>
</organism>
<dbReference type="GO" id="GO:0008171">
    <property type="term" value="F:O-methyltransferase activity"/>
    <property type="evidence" value="ECO:0007669"/>
    <property type="project" value="InterPro"/>
</dbReference>
<keyword evidence="7" id="KW-1185">Reference proteome</keyword>
<dbReference type="InterPro" id="IPR029063">
    <property type="entry name" value="SAM-dependent_MTases_sf"/>
</dbReference>
<dbReference type="PANTHER" id="PTHR43712:SF5">
    <property type="entry name" value="O-METHYLTRANSFERASE ASQN-RELATED"/>
    <property type="match status" value="1"/>
</dbReference>
<dbReference type="OrthoDB" id="1535081at2759"/>
<dbReference type="SUPFAM" id="SSF46785">
    <property type="entry name" value="Winged helix' DNA-binding domain"/>
    <property type="match status" value="1"/>
</dbReference>
<dbReference type="InterPro" id="IPR036390">
    <property type="entry name" value="WH_DNA-bd_sf"/>
</dbReference>
<evidence type="ECO:0000256" key="1">
    <source>
        <dbReference type="ARBA" id="ARBA00022603"/>
    </source>
</evidence>
<dbReference type="PROSITE" id="PS51683">
    <property type="entry name" value="SAM_OMT_II"/>
    <property type="match status" value="1"/>
</dbReference>
<dbReference type="STRING" id="42251.A0A2T7A351"/>
<evidence type="ECO:0000259" key="5">
    <source>
        <dbReference type="Pfam" id="PF08100"/>
    </source>
</evidence>
<dbReference type="Proteomes" id="UP000244722">
    <property type="component" value="Unassembled WGS sequence"/>
</dbReference>
<dbReference type="Gene3D" id="1.10.10.10">
    <property type="entry name" value="Winged helix-like DNA-binding domain superfamily/Winged helix DNA-binding domain"/>
    <property type="match status" value="1"/>
</dbReference>
<feature type="domain" description="O-methyltransferase dimerisation" evidence="5">
    <location>
        <begin position="75"/>
        <end position="143"/>
    </location>
</feature>
<dbReference type="InterPro" id="IPR036388">
    <property type="entry name" value="WH-like_DNA-bd_sf"/>
</dbReference>